<dbReference type="EMBL" id="JAAGAX010000015">
    <property type="protein sequence ID" value="KAF2291112.1"/>
    <property type="molecule type" value="Genomic_DNA"/>
</dbReference>
<dbReference type="PANTHER" id="PTHR31890">
    <property type="entry name" value="PLANT INVERTASE/PECTIN METHYLESTERASE INHIBITOR SUPERFAMILY PROTEIN"/>
    <property type="match status" value="1"/>
</dbReference>
<dbReference type="AlphaFoldDB" id="A0A6A6KQ21"/>
<name>A0A6A6KQ21_HEVBR</name>
<comment type="caution">
    <text evidence="1">The sequence shown here is derived from an EMBL/GenBank/DDBJ whole genome shotgun (WGS) entry which is preliminary data.</text>
</comment>
<protein>
    <recommendedName>
        <fullName evidence="3">Pectinesterase inhibitor domain-containing protein</fullName>
    </recommendedName>
</protein>
<evidence type="ECO:0000313" key="2">
    <source>
        <dbReference type="Proteomes" id="UP000467840"/>
    </source>
</evidence>
<proteinExistence type="predicted"/>
<gene>
    <name evidence="1" type="ORF">GH714_020161</name>
</gene>
<sequence>MQSIGNAPSKLVEDVCNQAKELGTKFADCVDGLLLDPTSAQQISPLLPISKPLKSCLSWYEAIIASFKSALIELEEDVPSANYDVKMVGDYVQGCEDELARDKVQIPSVTTRDNYAKLYSNIAFVITEHL</sequence>
<keyword evidence="2" id="KW-1185">Reference proteome</keyword>
<dbReference type="Proteomes" id="UP000467840">
    <property type="component" value="Chromosome 2"/>
</dbReference>
<reference evidence="1 2" key="1">
    <citation type="journal article" date="2020" name="Mol. Plant">
        <title>The Chromosome-Based Rubber Tree Genome Provides New Insights into Spurge Genome Evolution and Rubber Biosynthesis.</title>
        <authorList>
            <person name="Liu J."/>
            <person name="Shi C."/>
            <person name="Shi C.C."/>
            <person name="Li W."/>
            <person name="Zhang Q.J."/>
            <person name="Zhang Y."/>
            <person name="Li K."/>
            <person name="Lu H.F."/>
            <person name="Shi C."/>
            <person name="Zhu S.T."/>
            <person name="Xiao Z.Y."/>
            <person name="Nan H."/>
            <person name="Yue Y."/>
            <person name="Zhu X.G."/>
            <person name="Wu Y."/>
            <person name="Hong X.N."/>
            <person name="Fan G.Y."/>
            <person name="Tong Y."/>
            <person name="Zhang D."/>
            <person name="Mao C.L."/>
            <person name="Liu Y.L."/>
            <person name="Hao S.J."/>
            <person name="Liu W.Q."/>
            <person name="Lv M.Q."/>
            <person name="Zhang H.B."/>
            <person name="Liu Y."/>
            <person name="Hu-Tang G.R."/>
            <person name="Wang J.P."/>
            <person name="Wang J.H."/>
            <person name="Sun Y.H."/>
            <person name="Ni S.B."/>
            <person name="Chen W.B."/>
            <person name="Zhang X.C."/>
            <person name="Jiao Y.N."/>
            <person name="Eichler E.E."/>
            <person name="Li G.H."/>
            <person name="Liu X."/>
            <person name="Gao L.Z."/>
        </authorList>
    </citation>
    <scope>NUCLEOTIDE SEQUENCE [LARGE SCALE GENOMIC DNA]</scope>
    <source>
        <strain evidence="2">cv. GT1</strain>
        <tissue evidence="1">Leaf</tissue>
    </source>
</reference>
<evidence type="ECO:0008006" key="3">
    <source>
        <dbReference type="Google" id="ProtNLM"/>
    </source>
</evidence>
<dbReference type="Gene3D" id="1.20.140.40">
    <property type="entry name" value="Invertase/pectin methylesterase inhibitor family protein"/>
    <property type="match status" value="1"/>
</dbReference>
<accession>A0A6A6KQ21</accession>
<dbReference type="PANTHER" id="PTHR31890:SF9">
    <property type="entry name" value="PLANT INVERTASE_PECTIN METHYLESTERASE INHIBITOR SUPERFAMILY PROTEIN"/>
    <property type="match status" value="1"/>
</dbReference>
<evidence type="ECO:0000313" key="1">
    <source>
        <dbReference type="EMBL" id="KAF2291112.1"/>
    </source>
</evidence>
<dbReference type="SUPFAM" id="SSF101148">
    <property type="entry name" value="Plant invertase/pectin methylesterase inhibitor"/>
    <property type="match status" value="1"/>
</dbReference>
<dbReference type="InterPro" id="IPR035513">
    <property type="entry name" value="Invertase/methylesterase_inhib"/>
</dbReference>
<organism evidence="1 2">
    <name type="scientific">Hevea brasiliensis</name>
    <name type="common">Para rubber tree</name>
    <name type="synonym">Siphonia brasiliensis</name>
    <dbReference type="NCBI Taxonomy" id="3981"/>
    <lineage>
        <taxon>Eukaryota</taxon>
        <taxon>Viridiplantae</taxon>
        <taxon>Streptophyta</taxon>
        <taxon>Embryophyta</taxon>
        <taxon>Tracheophyta</taxon>
        <taxon>Spermatophyta</taxon>
        <taxon>Magnoliopsida</taxon>
        <taxon>eudicotyledons</taxon>
        <taxon>Gunneridae</taxon>
        <taxon>Pentapetalae</taxon>
        <taxon>rosids</taxon>
        <taxon>fabids</taxon>
        <taxon>Malpighiales</taxon>
        <taxon>Euphorbiaceae</taxon>
        <taxon>Crotonoideae</taxon>
        <taxon>Micrandreae</taxon>
        <taxon>Hevea</taxon>
    </lineage>
</organism>